<dbReference type="Pfam" id="PF01329">
    <property type="entry name" value="Pterin_4a"/>
    <property type="match status" value="1"/>
</dbReference>
<dbReference type="AlphaFoldDB" id="A0A5M6ZI20"/>
<reference evidence="5 6" key="1">
    <citation type="submission" date="2019-09" db="EMBL/GenBank/DDBJ databases">
        <authorList>
            <person name="Kevbrin V."/>
            <person name="Grouzdev D.S."/>
        </authorList>
    </citation>
    <scope>NUCLEOTIDE SEQUENCE [LARGE SCALE GENOMIC DNA]</scope>
    <source>
        <strain evidence="5 6">G-192</strain>
    </source>
</reference>
<dbReference type="SUPFAM" id="SSF55248">
    <property type="entry name" value="PCD-like"/>
    <property type="match status" value="1"/>
</dbReference>
<evidence type="ECO:0000256" key="2">
    <source>
        <dbReference type="ARBA" id="ARBA00006472"/>
    </source>
</evidence>
<dbReference type="HAMAP" id="MF_00434">
    <property type="entry name" value="Pterin_4_alpha"/>
    <property type="match status" value="1"/>
</dbReference>
<comment type="caution">
    <text evidence="5">The sequence shown here is derived from an EMBL/GenBank/DDBJ whole genome shotgun (WGS) entry which is preliminary data.</text>
</comment>
<name>A0A5M6ZI20_9PROT</name>
<comment type="similarity">
    <text evidence="2 4">Belongs to the pterin-4-alpha-carbinolamine dehydratase family.</text>
</comment>
<dbReference type="Proteomes" id="UP000325122">
    <property type="component" value="Unassembled WGS sequence"/>
</dbReference>
<proteinExistence type="inferred from homology"/>
<dbReference type="PANTHER" id="PTHR12599:SF0">
    <property type="entry name" value="PTERIN-4-ALPHA-CARBINOLAMINE DEHYDRATASE"/>
    <property type="match status" value="1"/>
</dbReference>
<dbReference type="EC" id="4.2.1.96" evidence="4"/>
<evidence type="ECO:0000256" key="3">
    <source>
        <dbReference type="ARBA" id="ARBA00023239"/>
    </source>
</evidence>
<evidence type="ECO:0000313" key="6">
    <source>
        <dbReference type="Proteomes" id="UP000325122"/>
    </source>
</evidence>
<dbReference type="RefSeq" id="WP_150022722.1">
    <property type="nucleotide sequence ID" value="NZ_VWOJ01000002.1"/>
</dbReference>
<dbReference type="NCBIfam" id="NF002018">
    <property type="entry name" value="PRK00823.1-3"/>
    <property type="match status" value="1"/>
</dbReference>
<dbReference type="EMBL" id="VWOJ01000002">
    <property type="protein sequence ID" value="KAA5803454.1"/>
    <property type="molecule type" value="Genomic_DNA"/>
</dbReference>
<evidence type="ECO:0000256" key="4">
    <source>
        <dbReference type="HAMAP-Rule" id="MF_00434"/>
    </source>
</evidence>
<dbReference type="GO" id="GO:0008124">
    <property type="term" value="F:4-alpha-hydroxytetrahydrobiopterin dehydratase activity"/>
    <property type="evidence" value="ECO:0007669"/>
    <property type="project" value="UniProtKB-UniRule"/>
</dbReference>
<dbReference type="GO" id="GO:0006729">
    <property type="term" value="P:tetrahydrobiopterin biosynthetic process"/>
    <property type="evidence" value="ECO:0007669"/>
    <property type="project" value="InterPro"/>
</dbReference>
<dbReference type="InterPro" id="IPR001533">
    <property type="entry name" value="Pterin_deHydtase"/>
</dbReference>
<keyword evidence="3 4" id="KW-0456">Lyase</keyword>
<accession>A0A5M6ZI20</accession>
<sequence>MSRPETIGAKGLTGALEGWEAVKGRDAVRKVYAFADFKAAFAFMTRTALKAEQMDHHPEWFNVYDKVDVTLTTHDAGGVTTLDLELARFMDEAAG</sequence>
<comment type="catalytic activity">
    <reaction evidence="1 4">
        <text>(4aS,6R)-4a-hydroxy-L-erythro-5,6,7,8-tetrahydrobiopterin = (6R)-L-erythro-6,7-dihydrobiopterin + H2O</text>
        <dbReference type="Rhea" id="RHEA:11920"/>
        <dbReference type="ChEBI" id="CHEBI:15377"/>
        <dbReference type="ChEBI" id="CHEBI:15642"/>
        <dbReference type="ChEBI" id="CHEBI:43120"/>
        <dbReference type="EC" id="4.2.1.96"/>
    </reaction>
</comment>
<dbReference type="PANTHER" id="PTHR12599">
    <property type="entry name" value="PTERIN-4-ALPHA-CARBINOLAMINE DEHYDRATASE"/>
    <property type="match status" value="1"/>
</dbReference>
<organism evidence="5 6">
    <name type="scientific">Alkalicaulis satelles</name>
    <dbReference type="NCBI Taxonomy" id="2609175"/>
    <lineage>
        <taxon>Bacteria</taxon>
        <taxon>Pseudomonadati</taxon>
        <taxon>Pseudomonadota</taxon>
        <taxon>Alphaproteobacteria</taxon>
        <taxon>Maricaulales</taxon>
        <taxon>Maricaulaceae</taxon>
        <taxon>Alkalicaulis</taxon>
    </lineage>
</organism>
<keyword evidence="6" id="KW-1185">Reference proteome</keyword>
<protein>
    <recommendedName>
        <fullName evidence="4">Putative pterin-4-alpha-carbinolamine dehydratase</fullName>
        <shortName evidence="4">PHS</shortName>
        <ecNumber evidence="4">4.2.1.96</ecNumber>
    </recommendedName>
    <alternativeName>
        <fullName evidence="4">4-alpha-hydroxy-tetrahydropterin dehydratase</fullName>
    </alternativeName>
    <alternativeName>
        <fullName evidence="4">Pterin carbinolamine dehydratase</fullName>
        <shortName evidence="4">PCD</shortName>
    </alternativeName>
</protein>
<dbReference type="InterPro" id="IPR036428">
    <property type="entry name" value="PCD_sf"/>
</dbReference>
<evidence type="ECO:0000256" key="1">
    <source>
        <dbReference type="ARBA" id="ARBA00001554"/>
    </source>
</evidence>
<gene>
    <name evidence="5" type="ORF">F1654_06510</name>
</gene>
<dbReference type="Gene3D" id="3.30.1360.20">
    <property type="entry name" value="Transcriptional coactivator/pterin dehydratase"/>
    <property type="match status" value="1"/>
</dbReference>
<evidence type="ECO:0000313" key="5">
    <source>
        <dbReference type="EMBL" id="KAA5803454.1"/>
    </source>
</evidence>